<dbReference type="InterPro" id="IPR002818">
    <property type="entry name" value="DJ-1/PfpI"/>
</dbReference>
<sequence>MCTKAKCVTQNFPDRDALQARIGETAWQFASSRNIVSRKNPARKLPPMHRVGFVVFPRFQLMGFAAVTAFEMANSAIGGPAYGIELLSEAGGEVKSSAGFGVLTKSFDDTPYETVIFGAGATIEPITPGLIAFARHALETSRRVAAPCTGAFVLAEAGLLDGRRATTHWAFARQLQERFPAVKVEDDRIFIVDGSVWTSAGMTASIDLALAMIEKDHGQDVARCVARKLVVYHRRAGGQSQFSALLELEPKSDRIQKSIDYAKANLRGALSVEDLADAAGLSPRQFSRAFRSETGQSPAKAVENLRVEAARLMMEQGRHSMDVIAVETGFADPDRMRRAFLRTLGQPPQTIRRNARDRVSA</sequence>
<dbReference type="HOGENOM" id="CLU_000445_59_0_5"/>
<feature type="domain" description="HTH araC/xylS-type" evidence="3">
    <location>
        <begin position="256"/>
        <end position="354"/>
    </location>
</feature>
<dbReference type="SUPFAM" id="SSF46689">
    <property type="entry name" value="Homeodomain-like"/>
    <property type="match status" value="2"/>
</dbReference>
<evidence type="ECO:0000259" key="3">
    <source>
        <dbReference type="PROSITE" id="PS01124"/>
    </source>
</evidence>
<dbReference type="SUPFAM" id="SSF52317">
    <property type="entry name" value="Class I glutamine amidotransferase-like"/>
    <property type="match status" value="1"/>
</dbReference>
<reference evidence="4 5" key="2">
    <citation type="journal article" date="2009" name="Appl. Environ. Microbiol.">
        <title>Rhizobium sp. strain NGR234 possesses a remarkable number of secretion systems.</title>
        <authorList>
            <person name="Schmeisser C."/>
            <person name="Liesegang H."/>
            <person name="Krysciak D."/>
            <person name="Bakkou N."/>
            <person name="Le Quere A."/>
            <person name="Wollherr A."/>
            <person name="Heinemeyer I."/>
            <person name="Morgenstern B."/>
            <person name="Pommerening-Roeser A."/>
            <person name="Flores M."/>
            <person name="Palacios R."/>
            <person name="Brenner S."/>
            <person name="Gottschalk G."/>
            <person name="Schmitz R.A."/>
            <person name="Broughton W.J."/>
            <person name="Perret X."/>
            <person name="Strittmatter A.W."/>
            <person name="Streit W.R."/>
        </authorList>
    </citation>
    <scope>NUCLEOTIDE SEQUENCE [LARGE SCALE GENOMIC DNA]</scope>
    <source>
        <strain evidence="5">NBRC 101917 / NGR234</strain>
    </source>
</reference>
<dbReference type="AlphaFoldDB" id="C3KNQ0"/>
<dbReference type="OrthoDB" id="9793422at2"/>
<reference evidence="5" key="1">
    <citation type="journal article" date="2004" name="J. Bacteriol.">
        <title>An evolutionary hot spot: the pNGR234b replicon of Rhizobium sp. strain NGR234.</title>
        <authorList>
            <person name="Streit W.R."/>
            <person name="Schmitz R.A."/>
            <person name="Perret X."/>
            <person name="Staehelin C."/>
            <person name="Deakin W.J."/>
            <person name="Raasch C."/>
            <person name="Liesegang H."/>
            <person name="Broughton W.J."/>
        </authorList>
    </citation>
    <scope>NUCLEOTIDE SEQUENCE [LARGE SCALE GENOMIC DNA]</scope>
    <source>
        <strain evidence="5">NBRC 101917 / NGR234</strain>
    </source>
</reference>
<dbReference type="InterPro" id="IPR052158">
    <property type="entry name" value="INH-QAR"/>
</dbReference>
<dbReference type="PROSITE" id="PS01124">
    <property type="entry name" value="HTH_ARAC_FAMILY_2"/>
    <property type="match status" value="1"/>
</dbReference>
<dbReference type="Gene3D" id="3.40.50.880">
    <property type="match status" value="1"/>
</dbReference>
<proteinExistence type="predicted"/>
<dbReference type="SMART" id="SM00342">
    <property type="entry name" value="HTH_ARAC"/>
    <property type="match status" value="1"/>
</dbReference>
<keyword evidence="2" id="KW-0804">Transcription</keyword>
<dbReference type="GO" id="GO:0003700">
    <property type="term" value="F:DNA-binding transcription factor activity"/>
    <property type="evidence" value="ECO:0007669"/>
    <property type="project" value="InterPro"/>
</dbReference>
<dbReference type="Pfam" id="PF12833">
    <property type="entry name" value="HTH_18"/>
    <property type="match status" value="1"/>
</dbReference>
<dbReference type="Gene3D" id="1.10.10.60">
    <property type="entry name" value="Homeodomain-like"/>
    <property type="match status" value="1"/>
</dbReference>
<organism evidence="4 5">
    <name type="scientific">Sinorhizobium fredii (strain NBRC 101917 / NGR234)</name>
    <dbReference type="NCBI Taxonomy" id="394"/>
    <lineage>
        <taxon>Bacteria</taxon>
        <taxon>Pseudomonadati</taxon>
        <taxon>Pseudomonadota</taxon>
        <taxon>Alphaproteobacteria</taxon>
        <taxon>Hyphomicrobiales</taxon>
        <taxon>Rhizobiaceae</taxon>
        <taxon>Sinorhizobium/Ensifer group</taxon>
        <taxon>Sinorhizobium</taxon>
    </lineage>
</organism>
<dbReference type="InterPro" id="IPR029062">
    <property type="entry name" value="Class_I_gatase-like"/>
</dbReference>
<name>C3KNQ0_SINFN</name>
<accession>C3KNQ0</accession>
<dbReference type="GO" id="GO:0043565">
    <property type="term" value="F:sequence-specific DNA binding"/>
    <property type="evidence" value="ECO:0007669"/>
    <property type="project" value="InterPro"/>
</dbReference>
<keyword evidence="1" id="KW-0805">Transcription regulation</keyword>
<dbReference type="InterPro" id="IPR009057">
    <property type="entry name" value="Homeodomain-like_sf"/>
</dbReference>
<evidence type="ECO:0000256" key="1">
    <source>
        <dbReference type="ARBA" id="ARBA00023015"/>
    </source>
</evidence>
<protein>
    <submittedName>
        <fullName evidence="4">AraC family transcriptional regulator</fullName>
    </submittedName>
</protein>
<evidence type="ECO:0000313" key="5">
    <source>
        <dbReference type="Proteomes" id="UP000001054"/>
    </source>
</evidence>
<dbReference type="EMBL" id="CP000874">
    <property type="protein sequence ID" value="ACP21708.1"/>
    <property type="molecule type" value="Genomic_DNA"/>
</dbReference>
<dbReference type="Proteomes" id="UP000001054">
    <property type="component" value="Plasmid pNGR234b"/>
</dbReference>
<dbReference type="PANTHER" id="PTHR43130">
    <property type="entry name" value="ARAC-FAMILY TRANSCRIPTIONAL REGULATOR"/>
    <property type="match status" value="1"/>
</dbReference>
<geneLocation type="plasmid" evidence="5">
    <name>sym pNGR234b</name>
</geneLocation>
<evidence type="ECO:0000256" key="2">
    <source>
        <dbReference type="ARBA" id="ARBA00023163"/>
    </source>
</evidence>
<dbReference type="InterPro" id="IPR018060">
    <property type="entry name" value="HTH_AraC"/>
</dbReference>
<evidence type="ECO:0000313" key="4">
    <source>
        <dbReference type="EMBL" id="ACP21708.1"/>
    </source>
</evidence>
<keyword evidence="5" id="KW-1185">Reference proteome</keyword>
<keyword evidence="4" id="KW-0614">Plasmid</keyword>
<dbReference type="KEGG" id="rhi:NGR_b02420"/>
<dbReference type="PANTHER" id="PTHR43130:SF3">
    <property type="entry name" value="HTH-TYPE TRANSCRIPTIONAL REGULATOR RV1931C"/>
    <property type="match status" value="1"/>
</dbReference>
<dbReference type="PATRIC" id="fig|394.7.peg.688"/>
<dbReference type="CDD" id="cd03137">
    <property type="entry name" value="GATase1_AraC_1"/>
    <property type="match status" value="1"/>
</dbReference>
<dbReference type="Pfam" id="PF01965">
    <property type="entry name" value="DJ-1_PfpI"/>
    <property type="match status" value="1"/>
</dbReference>
<gene>
    <name evidence="4" type="ordered locus">NGR_b02420</name>
</gene>